<evidence type="ECO:0000313" key="2">
    <source>
        <dbReference type="Proteomes" id="UP001598130"/>
    </source>
</evidence>
<dbReference type="Pfam" id="PF01904">
    <property type="entry name" value="DUF72"/>
    <property type="match status" value="1"/>
</dbReference>
<keyword evidence="2" id="KW-1185">Reference proteome</keyword>
<organism evidence="1 2">
    <name type="scientific">Phenylobacterium ferrooxidans</name>
    <dbReference type="NCBI Taxonomy" id="2982689"/>
    <lineage>
        <taxon>Bacteria</taxon>
        <taxon>Pseudomonadati</taxon>
        <taxon>Pseudomonadota</taxon>
        <taxon>Alphaproteobacteria</taxon>
        <taxon>Caulobacterales</taxon>
        <taxon>Caulobacteraceae</taxon>
        <taxon>Phenylobacterium</taxon>
    </lineage>
</organism>
<dbReference type="RefSeq" id="WP_377368939.1">
    <property type="nucleotide sequence ID" value="NZ_JAOTJD010000010.1"/>
</dbReference>
<comment type="caution">
    <text evidence="1">The sequence shown here is derived from an EMBL/GenBank/DDBJ whole genome shotgun (WGS) entry which is preliminary data.</text>
</comment>
<dbReference type="SUPFAM" id="SSF117396">
    <property type="entry name" value="TM1631-like"/>
    <property type="match status" value="1"/>
</dbReference>
<accession>A0ABW6CPV3</accession>
<dbReference type="EMBL" id="JAOTJD010000010">
    <property type="protein sequence ID" value="MFD3263776.1"/>
    <property type="molecule type" value="Genomic_DNA"/>
</dbReference>
<proteinExistence type="predicted"/>
<dbReference type="Proteomes" id="UP001598130">
    <property type="component" value="Unassembled WGS sequence"/>
</dbReference>
<dbReference type="PANTHER" id="PTHR30348">
    <property type="entry name" value="UNCHARACTERIZED PROTEIN YECE"/>
    <property type="match status" value="1"/>
</dbReference>
<protein>
    <submittedName>
        <fullName evidence="1">DUF72 domain-containing protein</fullName>
    </submittedName>
</protein>
<dbReference type="InterPro" id="IPR036520">
    <property type="entry name" value="UPF0759_sf"/>
</dbReference>
<reference evidence="1 2" key="1">
    <citation type="submission" date="2022-09" db="EMBL/GenBank/DDBJ databases">
        <title>New species of Phenylobacterium.</title>
        <authorList>
            <person name="Mieszkin S."/>
        </authorList>
    </citation>
    <scope>NUCLEOTIDE SEQUENCE [LARGE SCALE GENOMIC DNA]</scope>
    <source>
        <strain evidence="1 2">HK31-G</strain>
    </source>
</reference>
<dbReference type="PANTHER" id="PTHR30348:SF14">
    <property type="entry name" value="BLR8050 PROTEIN"/>
    <property type="match status" value="1"/>
</dbReference>
<dbReference type="InterPro" id="IPR002763">
    <property type="entry name" value="DUF72"/>
</dbReference>
<sequence length="187" mass="20566">MDRIGTAGWTIPRMSAAHFPAEGTGLERYAAVLPAAEINTTFYRSHKPAIFERWANATPPHFRFAVKAPKTVTHEKRLVETDDLLRTFIAEIGPLGGKLGPVLIQLPPSLQFTDDAARFVGGWRELYEGPTVIEARHATWFTGEAEARLVDARIARVAADPAVVPEAARPGGWTGLTYIRLHGSPRM</sequence>
<gene>
    <name evidence="1" type="ORF">OCL97_07350</name>
</gene>
<evidence type="ECO:0000313" key="1">
    <source>
        <dbReference type="EMBL" id="MFD3263776.1"/>
    </source>
</evidence>
<dbReference type="Gene3D" id="3.20.20.410">
    <property type="entry name" value="Protein of unknown function UPF0759"/>
    <property type="match status" value="1"/>
</dbReference>
<name>A0ABW6CPV3_9CAUL</name>